<evidence type="ECO:0000313" key="5">
    <source>
        <dbReference type="Proteomes" id="UP000829560"/>
    </source>
</evidence>
<organism evidence="4 5">
    <name type="scientific">Psychrobacter raelei</name>
    <dbReference type="NCBI Taxonomy" id="2565531"/>
    <lineage>
        <taxon>Bacteria</taxon>
        <taxon>Pseudomonadati</taxon>
        <taxon>Pseudomonadota</taxon>
        <taxon>Gammaproteobacteria</taxon>
        <taxon>Moraxellales</taxon>
        <taxon>Moraxellaceae</taxon>
        <taxon>Psychrobacter</taxon>
    </lineage>
</organism>
<evidence type="ECO:0000256" key="2">
    <source>
        <dbReference type="ARBA" id="ARBA00023315"/>
    </source>
</evidence>
<dbReference type="EMBL" id="CP093310">
    <property type="protein sequence ID" value="UNK05409.1"/>
    <property type="molecule type" value="Genomic_DNA"/>
</dbReference>
<gene>
    <name evidence="4" type="ORF">MN210_00070</name>
</gene>
<dbReference type="RefSeq" id="WP_241878811.1">
    <property type="nucleotide sequence ID" value="NZ_CP093310.2"/>
</dbReference>
<dbReference type="Proteomes" id="UP000829560">
    <property type="component" value="Chromosome"/>
</dbReference>
<keyword evidence="2 4" id="KW-0012">Acyltransferase</keyword>
<reference evidence="4" key="1">
    <citation type="submission" date="2024-03" db="EMBL/GenBank/DDBJ databases">
        <title>Psychrobacter raelis sp. nov. isolated from a dog with peritonitis.</title>
        <authorList>
            <person name="Schiavone A."/>
            <person name="Manzulli V."/>
            <person name="Camarda A."/>
            <person name="Cafiero M.A."/>
            <person name="Vasco I."/>
            <person name="Marino L."/>
            <person name="Pennuzzi G."/>
            <person name="Serrecchia L."/>
            <person name="Galante D."/>
            <person name="Pugliese N."/>
        </authorList>
    </citation>
    <scope>NUCLEOTIDE SEQUENCE</scope>
    <source>
        <strain evidence="4">PraFG1</strain>
    </source>
</reference>
<dbReference type="Pfam" id="PF00583">
    <property type="entry name" value="Acetyltransf_1"/>
    <property type="match status" value="1"/>
</dbReference>
<dbReference type="PROSITE" id="PS51186">
    <property type="entry name" value="GNAT"/>
    <property type="match status" value="1"/>
</dbReference>
<dbReference type="InterPro" id="IPR016181">
    <property type="entry name" value="Acyl_CoA_acyltransferase"/>
</dbReference>
<dbReference type="PANTHER" id="PTHR43072:SF51">
    <property type="entry name" value="ABC SUPERFAMILY TRANSPORT PROTEIN"/>
    <property type="match status" value="1"/>
</dbReference>
<keyword evidence="5" id="KW-1185">Reference proteome</keyword>
<name>A0AAT9PDG2_9GAMM</name>
<dbReference type="PANTHER" id="PTHR43072">
    <property type="entry name" value="N-ACETYLTRANSFERASE"/>
    <property type="match status" value="1"/>
</dbReference>
<proteinExistence type="predicted"/>
<dbReference type="SUPFAM" id="SSF55729">
    <property type="entry name" value="Acyl-CoA N-acyltransferases (Nat)"/>
    <property type="match status" value="1"/>
</dbReference>
<dbReference type="EC" id="2.3.1.-" evidence="4"/>
<accession>A0AAT9PDG2</accession>
<dbReference type="InterPro" id="IPR000182">
    <property type="entry name" value="GNAT_dom"/>
</dbReference>
<sequence>MTIRQMTLNDYQAVYQLWINTPNMGLNDVDDSKDGIARMLKRNPTLSFVAEVEGQKGRHIVGVIIAGEDGRRGYIYHTAVDVAYRNQGIGEALVNHVMDAMKALSISKVGLFIFQRNEIGNGFWERLGFSVRDDLYYRNKAIIELERIDT</sequence>
<keyword evidence="1 4" id="KW-0808">Transferase</keyword>
<protein>
    <submittedName>
        <fullName evidence="4">GNAT family N-acetyltransferase</fullName>
        <ecNumber evidence="4">2.3.1.-</ecNumber>
    </submittedName>
</protein>
<dbReference type="Gene3D" id="3.40.630.30">
    <property type="match status" value="1"/>
</dbReference>
<feature type="domain" description="N-acetyltransferase" evidence="3">
    <location>
        <begin position="1"/>
        <end position="149"/>
    </location>
</feature>
<dbReference type="AlphaFoldDB" id="A0AAT9PDG2"/>
<dbReference type="KEGG" id="prae:MN210_00070"/>
<dbReference type="CDD" id="cd04301">
    <property type="entry name" value="NAT_SF"/>
    <property type="match status" value="1"/>
</dbReference>
<evidence type="ECO:0000256" key="1">
    <source>
        <dbReference type="ARBA" id="ARBA00022679"/>
    </source>
</evidence>
<evidence type="ECO:0000313" key="4">
    <source>
        <dbReference type="EMBL" id="UNK05409.1"/>
    </source>
</evidence>
<dbReference type="GO" id="GO:0016747">
    <property type="term" value="F:acyltransferase activity, transferring groups other than amino-acyl groups"/>
    <property type="evidence" value="ECO:0007669"/>
    <property type="project" value="InterPro"/>
</dbReference>
<evidence type="ECO:0000259" key="3">
    <source>
        <dbReference type="PROSITE" id="PS51186"/>
    </source>
</evidence>